<dbReference type="AlphaFoldDB" id="A0AAQ4F4H8"/>
<organism evidence="1 2">
    <name type="scientific">Amblyomma americanum</name>
    <name type="common">Lone star tick</name>
    <dbReference type="NCBI Taxonomy" id="6943"/>
    <lineage>
        <taxon>Eukaryota</taxon>
        <taxon>Metazoa</taxon>
        <taxon>Ecdysozoa</taxon>
        <taxon>Arthropoda</taxon>
        <taxon>Chelicerata</taxon>
        <taxon>Arachnida</taxon>
        <taxon>Acari</taxon>
        <taxon>Parasitiformes</taxon>
        <taxon>Ixodida</taxon>
        <taxon>Ixodoidea</taxon>
        <taxon>Ixodidae</taxon>
        <taxon>Amblyomminae</taxon>
        <taxon>Amblyomma</taxon>
    </lineage>
</organism>
<accession>A0AAQ4F4H8</accession>
<gene>
    <name evidence="1" type="ORF">V5799_016663</name>
</gene>
<dbReference type="Gene3D" id="3.10.450.10">
    <property type="match status" value="1"/>
</dbReference>
<evidence type="ECO:0000313" key="2">
    <source>
        <dbReference type="Proteomes" id="UP001321473"/>
    </source>
</evidence>
<dbReference type="SUPFAM" id="SSF54403">
    <property type="entry name" value="Cystatin/monellin"/>
    <property type="match status" value="1"/>
</dbReference>
<comment type="caution">
    <text evidence="1">The sequence shown here is derived from an EMBL/GenBank/DDBJ whole genome shotgun (WGS) entry which is preliminary data.</text>
</comment>
<reference evidence="1 2" key="1">
    <citation type="journal article" date="2023" name="Arcadia Sci">
        <title>De novo assembly of a long-read Amblyomma americanum tick genome.</title>
        <authorList>
            <person name="Chou S."/>
            <person name="Poskanzer K.E."/>
            <person name="Rollins M."/>
            <person name="Thuy-Boun P.S."/>
        </authorList>
    </citation>
    <scope>NUCLEOTIDE SEQUENCE [LARGE SCALE GENOMIC DNA]</scope>
    <source>
        <strain evidence="1">F_SG_1</strain>
        <tissue evidence="1">Salivary glands</tissue>
    </source>
</reference>
<sequence length="232" mass="25252">MHPASTVVEVRPELTSVDAAYRPAGFSVGMPVQAGELFGHPVSVLLDIGTNSIVVRSDLVLEEALTGNRSNLLLADGSILEVPDAEVLISSPYFSGKSIARCLTTPLYDVFIGNVPGAKERFSINRTVPPRHLTVPDGTEEIEGSAILGTAKEYLGKHYSIEFTIAPTYCNARIKYNSDVCKPIINRPIGLCNAVVHDKPWENWRNVTYFACIPPEDKAKVFEGLLENLSPA</sequence>
<dbReference type="EMBL" id="JARKHS020007119">
    <property type="protein sequence ID" value="KAK8781996.1"/>
    <property type="molecule type" value="Genomic_DNA"/>
</dbReference>
<dbReference type="InterPro" id="IPR046350">
    <property type="entry name" value="Cystatin_sf"/>
</dbReference>
<dbReference type="Proteomes" id="UP001321473">
    <property type="component" value="Unassembled WGS sequence"/>
</dbReference>
<proteinExistence type="predicted"/>
<name>A0AAQ4F4H8_AMBAM</name>
<evidence type="ECO:0000313" key="1">
    <source>
        <dbReference type="EMBL" id="KAK8781996.1"/>
    </source>
</evidence>
<keyword evidence="2" id="KW-1185">Reference proteome</keyword>
<protein>
    <submittedName>
        <fullName evidence="1">Uncharacterized protein</fullName>
    </submittedName>
</protein>